<dbReference type="Proteomes" id="UP000503129">
    <property type="component" value="Chromosome"/>
</dbReference>
<reference evidence="9 10" key="1">
    <citation type="submission" date="2018-06" db="EMBL/GenBank/DDBJ databases">
        <title>Comparative genomics of Brasilonema spp. strains.</title>
        <authorList>
            <person name="Alvarenga D.O."/>
            <person name="Fiore M.F."/>
            <person name="Varani A.M."/>
        </authorList>
    </citation>
    <scope>NUCLEOTIDE SEQUENCE [LARGE SCALE GENOMIC DNA]</scope>
    <source>
        <strain evidence="9 10">CENA114</strain>
    </source>
</reference>
<dbReference type="SUPFAM" id="SSF51905">
    <property type="entry name" value="FAD/NAD(P)-binding domain"/>
    <property type="match status" value="1"/>
</dbReference>
<comment type="cofactor">
    <cofactor evidence="1">
        <name>FAD</name>
        <dbReference type="ChEBI" id="CHEBI:57692"/>
    </cofactor>
</comment>
<keyword evidence="7" id="KW-0472">Membrane</keyword>
<dbReference type="InterPro" id="IPR036188">
    <property type="entry name" value="FAD/NAD-bd_sf"/>
</dbReference>
<accession>A0A856MK73</accession>
<organism evidence="9 10">
    <name type="scientific">Brasilonema sennae CENA114</name>
    <dbReference type="NCBI Taxonomy" id="415709"/>
    <lineage>
        <taxon>Bacteria</taxon>
        <taxon>Bacillati</taxon>
        <taxon>Cyanobacteriota</taxon>
        <taxon>Cyanophyceae</taxon>
        <taxon>Nostocales</taxon>
        <taxon>Scytonemataceae</taxon>
        <taxon>Brasilonema</taxon>
        <taxon>Bromeliae group (in: Brasilonema)</taxon>
    </lineage>
</organism>
<keyword evidence="6 9" id="KW-0503">Monooxygenase</keyword>
<evidence type="ECO:0000256" key="6">
    <source>
        <dbReference type="ARBA" id="ARBA00023033"/>
    </source>
</evidence>
<evidence type="ECO:0000256" key="2">
    <source>
        <dbReference type="ARBA" id="ARBA00022630"/>
    </source>
</evidence>
<dbReference type="InterPro" id="IPR002938">
    <property type="entry name" value="FAD-bd"/>
</dbReference>
<dbReference type="RefSeq" id="WP_171978313.1">
    <property type="nucleotide sequence ID" value="NZ_CAWOXK010000001.1"/>
</dbReference>
<evidence type="ECO:0000313" key="9">
    <source>
        <dbReference type="EMBL" id="QDL11088.1"/>
    </source>
</evidence>
<protein>
    <submittedName>
        <fullName evidence="9">FAD-binding monooxygenase</fullName>
    </submittedName>
</protein>
<feature type="domain" description="FAD-binding" evidence="8">
    <location>
        <begin position="17"/>
        <end position="201"/>
    </location>
</feature>
<dbReference type="GO" id="GO:0070189">
    <property type="term" value="P:kynurenine metabolic process"/>
    <property type="evidence" value="ECO:0007669"/>
    <property type="project" value="TreeGrafter"/>
</dbReference>
<dbReference type="GO" id="GO:0071949">
    <property type="term" value="F:FAD binding"/>
    <property type="evidence" value="ECO:0007669"/>
    <property type="project" value="InterPro"/>
</dbReference>
<dbReference type="PANTHER" id="PTHR46028:SF2">
    <property type="entry name" value="KYNURENINE 3-MONOOXYGENASE"/>
    <property type="match status" value="1"/>
</dbReference>
<keyword evidence="3" id="KW-0274">FAD</keyword>
<dbReference type="GO" id="GO:0004502">
    <property type="term" value="F:kynurenine 3-monooxygenase activity"/>
    <property type="evidence" value="ECO:0007669"/>
    <property type="project" value="TreeGrafter"/>
</dbReference>
<keyword evidence="7" id="KW-1133">Transmembrane helix</keyword>
<gene>
    <name evidence="9" type="ORF">DP114_27185</name>
</gene>
<evidence type="ECO:0000313" key="10">
    <source>
        <dbReference type="Proteomes" id="UP000503129"/>
    </source>
</evidence>
<dbReference type="EMBL" id="CP030118">
    <property type="protein sequence ID" value="QDL11088.1"/>
    <property type="molecule type" value="Genomic_DNA"/>
</dbReference>
<feature type="domain" description="FAD-binding" evidence="8">
    <location>
        <begin position="346"/>
        <end position="393"/>
    </location>
</feature>
<feature type="transmembrane region" description="Helical" evidence="7">
    <location>
        <begin position="485"/>
        <end position="505"/>
    </location>
</feature>
<dbReference type="PANTHER" id="PTHR46028">
    <property type="entry name" value="KYNURENINE 3-MONOOXYGENASE"/>
    <property type="match status" value="1"/>
</dbReference>
<evidence type="ECO:0000256" key="4">
    <source>
        <dbReference type="ARBA" id="ARBA00022857"/>
    </source>
</evidence>
<name>A0A856MK73_9CYAN</name>
<keyword evidence="4" id="KW-0521">NADP</keyword>
<dbReference type="PRINTS" id="PR00420">
    <property type="entry name" value="RNGMNOXGNASE"/>
</dbReference>
<keyword evidence="5" id="KW-0560">Oxidoreductase</keyword>
<evidence type="ECO:0000259" key="8">
    <source>
        <dbReference type="Pfam" id="PF01494"/>
    </source>
</evidence>
<keyword evidence="7" id="KW-0812">Transmembrane</keyword>
<evidence type="ECO:0000256" key="5">
    <source>
        <dbReference type="ARBA" id="ARBA00023002"/>
    </source>
</evidence>
<evidence type="ECO:0000256" key="7">
    <source>
        <dbReference type="SAM" id="Phobius"/>
    </source>
</evidence>
<evidence type="ECO:0000256" key="1">
    <source>
        <dbReference type="ARBA" id="ARBA00001974"/>
    </source>
</evidence>
<dbReference type="Gene3D" id="3.50.50.60">
    <property type="entry name" value="FAD/NAD(P)-binding domain"/>
    <property type="match status" value="1"/>
</dbReference>
<sequence>MLTDTHAAEKTNHSRQNVLIVGGGPAGLATALMLAKRGWTNITVLEKRATADYYEPDKSFNYLIDGRGQKFTDFLGITDKLIEISVPNKEFYLTEIKANGSKKTFKLPFVDPKQKTAYWIPRRAFVLLLYQEIERNWQDKITVLFNTTCVEINKIAQEHAEGEQLEVVSQTQNGRVAKFEPQLLVGCDGIYSIVRNTLKEWDKSTSDRFEMKCFPSPSSKLRYKVLSLPPNFPLDNSGEEHAVCTMSYAVRSAFRDSRRTLSLGLLPIKNPDEFRSANIIRLPNHEIWKLKNSEQVYNFLEQAFPQLPIHQIVSPEEAARFASSEGGYFPPPQYCSGLHFELRHKQVNQGMGDPSSTVGVVLLGDTIHCFPPDIGQGVNSALEDVCVLNEALSKNDDDISGALPLYESLRFADVKALIRLAQIAFPWQYNQAPLRTKLWNVNTLLRFLLNRLLPQIFSPPAFFLIRNYQLSYQEILVKAQRTTQILYILGLIVISGFLASVFRLVQI</sequence>
<evidence type="ECO:0000256" key="3">
    <source>
        <dbReference type="ARBA" id="ARBA00022827"/>
    </source>
</evidence>
<keyword evidence="10" id="KW-1185">Reference proteome</keyword>
<proteinExistence type="predicted"/>
<keyword evidence="2" id="KW-0285">Flavoprotein</keyword>
<dbReference type="KEGG" id="bsen:DP114_27185"/>
<dbReference type="AlphaFoldDB" id="A0A856MK73"/>
<dbReference type="Pfam" id="PF01494">
    <property type="entry name" value="FAD_binding_3"/>
    <property type="match status" value="2"/>
</dbReference>